<keyword evidence="1" id="KW-0732">Signal</keyword>
<evidence type="ECO:0000256" key="1">
    <source>
        <dbReference type="SAM" id="SignalP"/>
    </source>
</evidence>
<dbReference type="SUPFAM" id="SSF53187">
    <property type="entry name" value="Zn-dependent exopeptidases"/>
    <property type="match status" value="1"/>
</dbReference>
<dbReference type="Pfam" id="PF13180">
    <property type="entry name" value="PDZ_2"/>
    <property type="match status" value="1"/>
</dbReference>
<sequence>MILNGTSKIGYALALALVLGLSPMTSTAQHDPALQLQVDVVYLASDLLQGRETGKKGERMAADYIAYRFEEIGLEPKGYGGEWYQDFEVQYKAHPHAKETEERTARNVIGYLGNGADYTIVIGAHYDHLGHGIMGSRHTGDPAIHNGADDNASGVAGIFRLAEVLSEGKSTNNNYLFIAFSGEEMGLFGSKYYVQNPTINLKKVNYMLNLDMVGRLNEEKTLSVNGAGTSPEWDGLLADLSVGGISTVVSESGIGPSDHTSFYLEDIPVLHFFTGQHEDYHKPEDDSELVNYKGLLLTTDYILALIEELDDAGKIAFTKTKDEQESRRPAAYKVTLGVMPDYVFQGTGMRIDGVMEGRTADNAGMKKGDIILKIGDTAVKDIYGYMEGLGQFEKGDKTNVVVKRGEETLELEVEF</sequence>
<dbReference type="Gene3D" id="3.40.630.10">
    <property type="entry name" value="Zn peptidases"/>
    <property type="match status" value="1"/>
</dbReference>
<name>A0A098SBU0_9BACT</name>
<feature type="chain" id="PRO_5001940096" evidence="1">
    <location>
        <begin position="29"/>
        <end position="415"/>
    </location>
</feature>
<evidence type="ECO:0000313" key="5">
    <source>
        <dbReference type="Proteomes" id="UP000029736"/>
    </source>
</evidence>
<feature type="domain" description="PDZ" evidence="3">
    <location>
        <begin position="348"/>
        <end position="414"/>
    </location>
</feature>
<dbReference type="GO" id="GO:0008235">
    <property type="term" value="F:metalloexopeptidase activity"/>
    <property type="evidence" value="ECO:0007669"/>
    <property type="project" value="InterPro"/>
</dbReference>
<accession>A0A098SBU0</accession>
<dbReference type="InterPro" id="IPR007484">
    <property type="entry name" value="Peptidase_M28"/>
</dbReference>
<dbReference type="PANTHER" id="PTHR12147">
    <property type="entry name" value="METALLOPEPTIDASE M28 FAMILY MEMBER"/>
    <property type="match status" value="1"/>
</dbReference>
<comment type="caution">
    <text evidence="4">The sequence shown here is derived from an EMBL/GenBank/DDBJ whole genome shotgun (WGS) entry which is preliminary data.</text>
</comment>
<dbReference type="STRING" id="1524460.IX84_00980"/>
<gene>
    <name evidence="4" type="ORF">IX84_00980</name>
</gene>
<keyword evidence="5" id="KW-1185">Reference proteome</keyword>
<dbReference type="AlphaFoldDB" id="A0A098SBU0"/>
<dbReference type="InterPro" id="IPR036034">
    <property type="entry name" value="PDZ_sf"/>
</dbReference>
<evidence type="ECO:0000259" key="3">
    <source>
        <dbReference type="Pfam" id="PF13180"/>
    </source>
</evidence>
<dbReference type="Gene3D" id="2.30.42.10">
    <property type="match status" value="1"/>
</dbReference>
<dbReference type="Pfam" id="PF04389">
    <property type="entry name" value="Peptidase_M28"/>
    <property type="match status" value="1"/>
</dbReference>
<feature type="signal peptide" evidence="1">
    <location>
        <begin position="1"/>
        <end position="28"/>
    </location>
</feature>
<proteinExistence type="predicted"/>
<dbReference type="SUPFAM" id="SSF50156">
    <property type="entry name" value="PDZ domain-like"/>
    <property type="match status" value="1"/>
</dbReference>
<dbReference type="CDD" id="cd05663">
    <property type="entry name" value="M28_like_PA_PDZ_associated"/>
    <property type="match status" value="1"/>
</dbReference>
<reference evidence="4 5" key="1">
    <citation type="journal article" date="2014" name="Int. J. Syst. Evol. Microbiol.">
        <title>Phaeodactylibacter xiamenensis gen. nov., sp. nov., a member of the family Saprospiraceae isolated from the marine alga Phaeodactylum tricornutum.</title>
        <authorList>
            <person name="Chen Z.Jr."/>
            <person name="Lei X."/>
            <person name="Lai Q."/>
            <person name="Li Y."/>
            <person name="Zhang B."/>
            <person name="Zhang J."/>
            <person name="Zhang H."/>
            <person name="Yang L."/>
            <person name="Zheng W."/>
            <person name="Tian Y."/>
            <person name="Yu Z."/>
            <person name="Xu H.Jr."/>
            <person name="Zheng T."/>
        </authorList>
    </citation>
    <scope>NUCLEOTIDE SEQUENCE [LARGE SCALE GENOMIC DNA]</scope>
    <source>
        <strain evidence="4 5">KD52</strain>
    </source>
</reference>
<feature type="domain" description="Peptidase M28" evidence="2">
    <location>
        <begin position="107"/>
        <end position="305"/>
    </location>
</feature>
<evidence type="ECO:0000313" key="4">
    <source>
        <dbReference type="EMBL" id="KGE89641.1"/>
    </source>
</evidence>
<evidence type="ECO:0000259" key="2">
    <source>
        <dbReference type="Pfam" id="PF04389"/>
    </source>
</evidence>
<dbReference type="RefSeq" id="WP_052515675.1">
    <property type="nucleotide sequence ID" value="NZ_JBKAGJ010000048.1"/>
</dbReference>
<dbReference type="EMBL" id="JPOS01000003">
    <property type="protein sequence ID" value="KGE89641.1"/>
    <property type="molecule type" value="Genomic_DNA"/>
</dbReference>
<protein>
    <submittedName>
        <fullName evidence="4">Peptidase M28</fullName>
    </submittedName>
</protein>
<dbReference type="InterPro" id="IPR001478">
    <property type="entry name" value="PDZ"/>
</dbReference>
<dbReference type="GO" id="GO:0006508">
    <property type="term" value="P:proteolysis"/>
    <property type="evidence" value="ECO:0007669"/>
    <property type="project" value="InterPro"/>
</dbReference>
<organism evidence="4 5">
    <name type="scientific">Phaeodactylibacter xiamenensis</name>
    <dbReference type="NCBI Taxonomy" id="1524460"/>
    <lineage>
        <taxon>Bacteria</taxon>
        <taxon>Pseudomonadati</taxon>
        <taxon>Bacteroidota</taxon>
        <taxon>Saprospiria</taxon>
        <taxon>Saprospirales</taxon>
        <taxon>Haliscomenobacteraceae</taxon>
        <taxon>Phaeodactylibacter</taxon>
    </lineage>
</organism>
<dbReference type="PANTHER" id="PTHR12147:SF26">
    <property type="entry name" value="PEPTIDASE M28 DOMAIN-CONTAINING PROTEIN"/>
    <property type="match status" value="1"/>
</dbReference>
<dbReference type="InterPro" id="IPR045175">
    <property type="entry name" value="M28_fam"/>
</dbReference>
<dbReference type="Proteomes" id="UP000029736">
    <property type="component" value="Unassembled WGS sequence"/>
</dbReference>